<feature type="domain" description="Myb-like" evidence="4">
    <location>
        <begin position="48"/>
        <end position="131"/>
    </location>
</feature>
<accession>A0AAF3EIN1</accession>
<dbReference type="WBParaSite" id="MBELARI_LOCUS13882">
    <property type="protein sequence ID" value="MBELARI_LOCUS13882"/>
    <property type="gene ID" value="MBELARI_LOCUS13882"/>
</dbReference>
<dbReference type="SUPFAM" id="SSF46689">
    <property type="entry name" value="Homeodomain-like"/>
    <property type="match status" value="1"/>
</dbReference>
<evidence type="ECO:0000256" key="3">
    <source>
        <dbReference type="ARBA" id="ARBA00023242"/>
    </source>
</evidence>
<feature type="domain" description="Myb-like" evidence="4">
    <location>
        <begin position="142"/>
        <end position="189"/>
    </location>
</feature>
<evidence type="ECO:0000313" key="5">
    <source>
        <dbReference type="Proteomes" id="UP000887575"/>
    </source>
</evidence>
<reference evidence="6" key="1">
    <citation type="submission" date="2024-02" db="UniProtKB">
        <authorList>
            <consortium name="WormBaseParasite"/>
        </authorList>
    </citation>
    <scope>IDENTIFICATION</scope>
</reference>
<dbReference type="Gene3D" id="1.10.10.60">
    <property type="entry name" value="Homeodomain-like"/>
    <property type="match status" value="1"/>
</dbReference>
<proteinExistence type="predicted"/>
<dbReference type="GO" id="GO:0000978">
    <property type="term" value="F:RNA polymerase II cis-regulatory region sequence-specific DNA binding"/>
    <property type="evidence" value="ECO:0007669"/>
    <property type="project" value="TreeGrafter"/>
</dbReference>
<keyword evidence="2" id="KW-0238">DNA-binding</keyword>
<dbReference type="SMART" id="SM00717">
    <property type="entry name" value="SANT"/>
    <property type="match status" value="2"/>
</dbReference>
<sequence>MREQHRLPDEGVMRQIDEHFYLFHHCSLHSSVNTEELKRLLEYDIRIKKGPFTTSEDARIYKNWARACDMFETLDYDSPFFYLGKGAVTEHKGREHLEKTRNIPFWPAMCHGLINRSAKQVYSRMEYLFDPEGWNTIKGKYDLKHFTAEDDQRLLELYKTHEGNWRLIAAEMKRPQKVLCRRCQSLLQREQTKNDALPQDKWKGLWVRILNNEKWEATSTQFFEDVFINRTIKPQDWDEIVRRTRHAEKVLRKTWKKMCKMVSAEVEQGMLLDDAFDKIIETSAPRLTVVQLAQFMRIVQKMLPNDTPVLPRRNTGIDFSELAQKCLDADVTGFKCHVFSDELSFLWRKLTIAFMRFQHYIGGRLKMHLMAHDVLRIMANACERAKSRNLIRNVLVEETIRFIIKKKNPNWIPPYKFKKYVEDDRLLPLFQEKNNSELYGKKYHAALIRMFNESDVSDVEEDWQYGRSKS</sequence>
<dbReference type="InterPro" id="IPR009057">
    <property type="entry name" value="Homeodomain-like_sf"/>
</dbReference>
<dbReference type="InterPro" id="IPR001005">
    <property type="entry name" value="SANT/Myb"/>
</dbReference>
<evidence type="ECO:0000313" key="6">
    <source>
        <dbReference type="WBParaSite" id="MBELARI_LOCUS13882"/>
    </source>
</evidence>
<keyword evidence="3" id="KW-0539">Nucleus</keyword>
<dbReference type="GO" id="GO:0005634">
    <property type="term" value="C:nucleus"/>
    <property type="evidence" value="ECO:0007669"/>
    <property type="project" value="UniProtKB-SubCell"/>
</dbReference>
<comment type="subcellular location">
    <subcellularLocation>
        <location evidence="1">Nucleus</location>
    </subcellularLocation>
</comment>
<evidence type="ECO:0000259" key="4">
    <source>
        <dbReference type="SMART" id="SM00717"/>
    </source>
</evidence>
<dbReference type="PANTHER" id="PTHR46380">
    <property type="entry name" value="CYCLIN-D-BINDING MYB-LIKE TRANSCRIPTION FACTOR 1"/>
    <property type="match status" value="1"/>
</dbReference>
<evidence type="ECO:0000256" key="2">
    <source>
        <dbReference type="ARBA" id="ARBA00023125"/>
    </source>
</evidence>
<organism evidence="5 6">
    <name type="scientific">Mesorhabditis belari</name>
    <dbReference type="NCBI Taxonomy" id="2138241"/>
    <lineage>
        <taxon>Eukaryota</taxon>
        <taxon>Metazoa</taxon>
        <taxon>Ecdysozoa</taxon>
        <taxon>Nematoda</taxon>
        <taxon>Chromadorea</taxon>
        <taxon>Rhabditida</taxon>
        <taxon>Rhabditina</taxon>
        <taxon>Rhabditomorpha</taxon>
        <taxon>Rhabditoidea</taxon>
        <taxon>Rhabditidae</taxon>
        <taxon>Mesorhabditinae</taxon>
        <taxon>Mesorhabditis</taxon>
    </lineage>
</organism>
<dbReference type="PANTHER" id="PTHR46380:SF2">
    <property type="entry name" value="CYCLIN-D-BINDING MYB-LIKE TRANSCRIPTION FACTOR 1"/>
    <property type="match status" value="1"/>
</dbReference>
<dbReference type="Pfam" id="PF00249">
    <property type="entry name" value="Myb_DNA-binding"/>
    <property type="match status" value="1"/>
</dbReference>
<dbReference type="InterPro" id="IPR051651">
    <property type="entry name" value="DMTF1_DNA-bind_reg"/>
</dbReference>
<protein>
    <submittedName>
        <fullName evidence="6">Myb-like domain-containing protein</fullName>
    </submittedName>
</protein>
<dbReference type="AlphaFoldDB" id="A0AAF3EIN1"/>
<name>A0AAF3EIN1_9BILA</name>
<evidence type="ECO:0000256" key="1">
    <source>
        <dbReference type="ARBA" id="ARBA00004123"/>
    </source>
</evidence>
<dbReference type="Proteomes" id="UP000887575">
    <property type="component" value="Unassembled WGS sequence"/>
</dbReference>
<keyword evidence="5" id="KW-1185">Reference proteome</keyword>
<dbReference type="GO" id="GO:0000981">
    <property type="term" value="F:DNA-binding transcription factor activity, RNA polymerase II-specific"/>
    <property type="evidence" value="ECO:0007669"/>
    <property type="project" value="TreeGrafter"/>
</dbReference>